<evidence type="ECO:0000313" key="9">
    <source>
        <dbReference type="Proteomes" id="UP000016620"/>
    </source>
</evidence>
<keyword evidence="3" id="KW-0479">Metal-binding</keyword>
<evidence type="ECO:0000259" key="6">
    <source>
        <dbReference type="Pfam" id="PF04055"/>
    </source>
</evidence>
<evidence type="ECO:0000256" key="2">
    <source>
        <dbReference type="ARBA" id="ARBA00022691"/>
    </source>
</evidence>
<dbReference type="EMBL" id="ANNG01000031">
    <property type="protein sequence ID" value="ERJ27823.1"/>
    <property type="molecule type" value="Genomic_DNA"/>
</dbReference>
<evidence type="ECO:0000256" key="5">
    <source>
        <dbReference type="ARBA" id="ARBA00023014"/>
    </source>
</evidence>
<evidence type="ECO:0000256" key="3">
    <source>
        <dbReference type="ARBA" id="ARBA00022723"/>
    </source>
</evidence>
<dbReference type="InterPro" id="IPR050377">
    <property type="entry name" value="Radical_SAM_PqqE_MftC-like"/>
</dbReference>
<feature type="domain" description="Radical SAM core" evidence="6">
    <location>
        <begin position="51"/>
        <end position="180"/>
    </location>
</feature>
<dbReference type="GO" id="GO:0051536">
    <property type="term" value="F:iron-sulfur cluster binding"/>
    <property type="evidence" value="ECO:0007669"/>
    <property type="project" value="UniProtKB-KW"/>
</dbReference>
<dbReference type="PANTHER" id="PTHR11228:SF7">
    <property type="entry name" value="PQQA PEPTIDE CYCLASE"/>
    <property type="match status" value="1"/>
</dbReference>
<dbReference type="AlphaFoldDB" id="U2GP98"/>
<protein>
    <submittedName>
        <fullName evidence="8">Molybdopterin cofactor synthesis protein A</fullName>
    </submittedName>
</protein>
<keyword evidence="2" id="KW-0949">S-adenosyl-L-methionine</keyword>
<dbReference type="InterPro" id="IPR007197">
    <property type="entry name" value="rSAM"/>
</dbReference>
<dbReference type="InterPro" id="IPR013785">
    <property type="entry name" value="Aldolase_TIM"/>
</dbReference>
<dbReference type="SFLD" id="SFLDG01067">
    <property type="entry name" value="SPASM/twitch_domain_containing"/>
    <property type="match status" value="1"/>
</dbReference>
<dbReference type="PATRIC" id="fig|1242968.3.peg.1525"/>
<reference evidence="8 9" key="1">
    <citation type="journal article" date="2013" name="BMC Genomics">
        <title>Comparative genomics of Campylobacter concisus isolates reveals genetic diversity and provides insights into disease association.</title>
        <authorList>
            <person name="Deshpande N.P."/>
            <person name="Kaakoush N.O."/>
            <person name="Wilkins M.R."/>
            <person name="Mitchell H.M."/>
        </authorList>
    </citation>
    <scope>NUCLEOTIDE SEQUENCE [LARGE SCALE GENOMIC DNA]</scope>
    <source>
        <strain evidence="8 9">UNSWCS</strain>
    </source>
</reference>
<organism evidence="8 9">
    <name type="scientific">Campylobacter concisus UNSWCS</name>
    <dbReference type="NCBI Taxonomy" id="1242968"/>
    <lineage>
        <taxon>Bacteria</taxon>
        <taxon>Pseudomonadati</taxon>
        <taxon>Campylobacterota</taxon>
        <taxon>Epsilonproteobacteria</taxon>
        <taxon>Campylobacterales</taxon>
        <taxon>Campylobacteraceae</taxon>
        <taxon>Campylobacter</taxon>
    </lineage>
</organism>
<dbReference type="Pfam" id="PF04055">
    <property type="entry name" value="Radical_SAM"/>
    <property type="match status" value="1"/>
</dbReference>
<dbReference type="Gene3D" id="3.20.20.70">
    <property type="entry name" value="Aldolase class I"/>
    <property type="match status" value="1"/>
</dbReference>
<dbReference type="CDD" id="cd21109">
    <property type="entry name" value="SPASM"/>
    <property type="match status" value="1"/>
</dbReference>
<proteinExistence type="predicted"/>
<keyword evidence="5" id="KW-0411">Iron-sulfur</keyword>
<evidence type="ECO:0000256" key="1">
    <source>
        <dbReference type="ARBA" id="ARBA00001966"/>
    </source>
</evidence>
<comment type="caution">
    <text evidence="8">The sequence shown here is derived from an EMBL/GenBank/DDBJ whole genome shotgun (WGS) entry which is preliminary data.</text>
</comment>
<keyword evidence="4" id="KW-0408">Iron</keyword>
<dbReference type="Pfam" id="PF13186">
    <property type="entry name" value="SPASM"/>
    <property type="match status" value="1"/>
</dbReference>
<dbReference type="GO" id="GO:0046872">
    <property type="term" value="F:metal ion binding"/>
    <property type="evidence" value="ECO:0007669"/>
    <property type="project" value="UniProtKB-KW"/>
</dbReference>
<sequence length="321" mass="37212">MQDNISRYTEKDLNNILSNELGEKYISYRKEWNSISYNNFPDFPLHIDFEMQDSCNQSCIMCPRNTKKHPNINYKVNTNSKLSFDLFKKAIDEGKNNGLRSINLGAFAEPLLNKDVFKMIKYATDNGIVDTRIITNGLMLGKYIDDIFDSGLVNLFVSLDAFYENTYNDIRGKGMSLVKSSLEKFLAERSLRKSILPITRVSFVDMKKNRDEKKKFIEFWRDKVDFIDIQVFDNYNIDINGEFDFSMHKKWNCFSPFARVAILSNGDILPCCNFFGRNIPIGNIKIISIKDAFNSKKMNNIRQGILDDSLRNCSICQRIGE</sequence>
<dbReference type="PANTHER" id="PTHR11228">
    <property type="entry name" value="RADICAL SAM DOMAIN PROTEIN"/>
    <property type="match status" value="1"/>
</dbReference>
<comment type="cofactor">
    <cofactor evidence="1">
        <name>[4Fe-4S] cluster</name>
        <dbReference type="ChEBI" id="CHEBI:49883"/>
    </cofactor>
</comment>
<dbReference type="RefSeq" id="WP_021087998.1">
    <property type="nucleotide sequence ID" value="NZ_ANNG01000031.1"/>
</dbReference>
<name>U2GP98_9BACT</name>
<evidence type="ECO:0000256" key="4">
    <source>
        <dbReference type="ARBA" id="ARBA00023004"/>
    </source>
</evidence>
<accession>U2GP98</accession>
<dbReference type="SFLD" id="SFLDS00029">
    <property type="entry name" value="Radical_SAM"/>
    <property type="match status" value="1"/>
</dbReference>
<dbReference type="InterPro" id="IPR023885">
    <property type="entry name" value="4Fe4S-binding_SPASM_dom"/>
</dbReference>
<dbReference type="CDD" id="cd01335">
    <property type="entry name" value="Radical_SAM"/>
    <property type="match status" value="1"/>
</dbReference>
<dbReference type="SUPFAM" id="SSF102114">
    <property type="entry name" value="Radical SAM enzymes"/>
    <property type="match status" value="1"/>
</dbReference>
<evidence type="ECO:0000313" key="8">
    <source>
        <dbReference type="EMBL" id="ERJ27823.1"/>
    </source>
</evidence>
<dbReference type="GO" id="GO:0003824">
    <property type="term" value="F:catalytic activity"/>
    <property type="evidence" value="ECO:0007669"/>
    <property type="project" value="InterPro"/>
</dbReference>
<dbReference type="InterPro" id="IPR058240">
    <property type="entry name" value="rSAM_sf"/>
</dbReference>
<evidence type="ECO:0000259" key="7">
    <source>
        <dbReference type="Pfam" id="PF13186"/>
    </source>
</evidence>
<feature type="domain" description="4Fe4S-binding SPASM" evidence="7">
    <location>
        <begin position="253"/>
        <end position="316"/>
    </location>
</feature>
<gene>
    <name evidence="8" type="ORF">UNSWCS_424</name>
</gene>
<dbReference type="Proteomes" id="UP000016620">
    <property type="component" value="Unassembled WGS sequence"/>
</dbReference>